<evidence type="ECO:0000313" key="2">
    <source>
        <dbReference type="Proteomes" id="UP000271098"/>
    </source>
</evidence>
<dbReference type="Proteomes" id="UP000271098">
    <property type="component" value="Unassembled WGS sequence"/>
</dbReference>
<organism evidence="3">
    <name type="scientific">Gongylonema pulchrum</name>
    <dbReference type="NCBI Taxonomy" id="637853"/>
    <lineage>
        <taxon>Eukaryota</taxon>
        <taxon>Metazoa</taxon>
        <taxon>Ecdysozoa</taxon>
        <taxon>Nematoda</taxon>
        <taxon>Chromadorea</taxon>
        <taxon>Rhabditida</taxon>
        <taxon>Spirurina</taxon>
        <taxon>Spiruromorpha</taxon>
        <taxon>Spiruroidea</taxon>
        <taxon>Gongylonematidae</taxon>
        <taxon>Gongylonema</taxon>
    </lineage>
</organism>
<sequence>MSRIQDAKPEKWDDLSRINHAKYQQSLRSMLCKSHHSAVSAQRDQQYSALLQLLLQR</sequence>
<evidence type="ECO:0000313" key="1">
    <source>
        <dbReference type="EMBL" id="VDK80728.1"/>
    </source>
</evidence>
<reference evidence="3" key="1">
    <citation type="submission" date="2016-06" db="UniProtKB">
        <authorList>
            <consortium name="WormBaseParasite"/>
        </authorList>
    </citation>
    <scope>IDENTIFICATION</scope>
</reference>
<gene>
    <name evidence="1" type="ORF">GPUH_LOCUS10010</name>
</gene>
<accession>A0A183DMS2</accession>
<dbReference type="EMBL" id="UYRT01035694">
    <property type="protein sequence ID" value="VDK80728.1"/>
    <property type="molecule type" value="Genomic_DNA"/>
</dbReference>
<name>A0A183DMS2_9BILA</name>
<proteinExistence type="predicted"/>
<dbReference type="AlphaFoldDB" id="A0A183DMS2"/>
<keyword evidence="2" id="KW-1185">Reference proteome</keyword>
<dbReference type="WBParaSite" id="GPUH_0001002401-mRNA-1">
    <property type="protein sequence ID" value="GPUH_0001002401-mRNA-1"/>
    <property type="gene ID" value="GPUH_0001002401"/>
</dbReference>
<protein>
    <submittedName>
        <fullName evidence="3">MADF domain-containing protein</fullName>
    </submittedName>
</protein>
<reference evidence="1 2" key="2">
    <citation type="submission" date="2018-11" db="EMBL/GenBank/DDBJ databases">
        <authorList>
            <consortium name="Pathogen Informatics"/>
        </authorList>
    </citation>
    <scope>NUCLEOTIDE SEQUENCE [LARGE SCALE GENOMIC DNA]</scope>
</reference>
<evidence type="ECO:0000313" key="3">
    <source>
        <dbReference type="WBParaSite" id="GPUH_0001002401-mRNA-1"/>
    </source>
</evidence>